<reference evidence="1" key="1">
    <citation type="journal article" date="2023" name="G3 (Bethesda)">
        <title>Whole genome assembly and annotation of the endangered Caribbean coral Acropora cervicornis.</title>
        <authorList>
            <person name="Selwyn J.D."/>
            <person name="Vollmer S.V."/>
        </authorList>
    </citation>
    <scope>NUCLEOTIDE SEQUENCE</scope>
    <source>
        <strain evidence="1">K2</strain>
    </source>
</reference>
<dbReference type="Proteomes" id="UP001249851">
    <property type="component" value="Unassembled WGS sequence"/>
</dbReference>
<dbReference type="PANTHER" id="PTHR31912">
    <property type="entry name" value="IP13529P"/>
    <property type="match status" value="1"/>
</dbReference>
<protein>
    <recommendedName>
        <fullName evidence="3">DUF4218 domain-containing protein</fullName>
    </recommendedName>
</protein>
<reference evidence="1" key="2">
    <citation type="journal article" date="2023" name="Science">
        <title>Genomic signatures of disease resistance in endangered staghorn corals.</title>
        <authorList>
            <person name="Vollmer S.V."/>
            <person name="Selwyn J.D."/>
            <person name="Despard B.A."/>
            <person name="Roesel C.L."/>
        </authorList>
    </citation>
    <scope>NUCLEOTIDE SEQUENCE</scope>
    <source>
        <strain evidence="1">K2</strain>
    </source>
</reference>
<proteinExistence type="predicted"/>
<evidence type="ECO:0008006" key="3">
    <source>
        <dbReference type="Google" id="ProtNLM"/>
    </source>
</evidence>
<dbReference type="EMBL" id="JARQWQ010000089">
    <property type="protein sequence ID" value="KAK2552222.1"/>
    <property type="molecule type" value="Genomic_DNA"/>
</dbReference>
<accession>A0AAD9Q012</accession>
<organism evidence="1 2">
    <name type="scientific">Acropora cervicornis</name>
    <name type="common">Staghorn coral</name>
    <dbReference type="NCBI Taxonomy" id="6130"/>
    <lineage>
        <taxon>Eukaryota</taxon>
        <taxon>Metazoa</taxon>
        <taxon>Cnidaria</taxon>
        <taxon>Anthozoa</taxon>
        <taxon>Hexacorallia</taxon>
        <taxon>Scleractinia</taxon>
        <taxon>Astrocoeniina</taxon>
        <taxon>Acroporidae</taxon>
        <taxon>Acropora</taxon>
    </lineage>
</organism>
<sequence length="368" mass="42293">MHIFLEGVLAYEIKLLLNYHISDIKAFGLSDLNNRIQQFWYGYSNSKNKPSLILERDLEKTASTNLGQSASQMWLLSTVLPFILAEFGDTSTDQWRCLLSIIELMSLCLAHKISLTTIVHLKRAIKEHLQLFKSLYGNACNIIPKQHYLIHLPSLILKFGPLVHSWCMRFEAKHAYFKDQAKIIKNFKNLPLSLSRRYQFSLCADYINVSKEDHSPIFRKEMAFGSAKLLLGEDMANVVTNVERFTGVGSLCDVTEIYSVGSVQIHGTLYKPDNDSFLNFGSQNGLPNFGRIANIWFIVNFGVFFALHVMVTSHYDENLNAFQVEEPDLPQGFEVIRQEDLEFPFVCHSHKFRDSLYIIIRENPLAWL</sequence>
<evidence type="ECO:0000313" key="1">
    <source>
        <dbReference type="EMBL" id="KAK2552222.1"/>
    </source>
</evidence>
<name>A0AAD9Q012_ACRCE</name>
<dbReference type="PANTHER" id="PTHR31912:SF34">
    <property type="entry name" value="NOTOCHORD-RELATED PROTEIN"/>
    <property type="match status" value="1"/>
</dbReference>
<keyword evidence="2" id="KW-1185">Reference proteome</keyword>
<evidence type="ECO:0000313" key="2">
    <source>
        <dbReference type="Proteomes" id="UP001249851"/>
    </source>
</evidence>
<dbReference type="AlphaFoldDB" id="A0AAD9Q012"/>
<comment type="caution">
    <text evidence="1">The sequence shown here is derived from an EMBL/GenBank/DDBJ whole genome shotgun (WGS) entry which is preliminary data.</text>
</comment>
<gene>
    <name evidence="1" type="ORF">P5673_026747</name>
</gene>